<gene>
    <name evidence="10" type="ORF">DWB68_14715</name>
</gene>
<organism evidence="10 11">
    <name type="scientific">Galactobacter valiniphilus</name>
    <dbReference type="NCBI Taxonomy" id="2676122"/>
    <lineage>
        <taxon>Bacteria</taxon>
        <taxon>Bacillati</taxon>
        <taxon>Actinomycetota</taxon>
        <taxon>Actinomycetes</taxon>
        <taxon>Micrococcales</taxon>
        <taxon>Micrococcaceae</taxon>
        <taxon>Galactobacter</taxon>
    </lineage>
</organism>
<dbReference type="SMART" id="SM00382">
    <property type="entry name" value="AAA"/>
    <property type="match status" value="1"/>
</dbReference>
<evidence type="ECO:0000256" key="2">
    <source>
        <dbReference type="ARBA" id="ARBA00022692"/>
    </source>
</evidence>
<feature type="transmembrane region" description="Helical" evidence="7">
    <location>
        <begin position="157"/>
        <end position="175"/>
    </location>
</feature>
<proteinExistence type="predicted"/>
<feature type="domain" description="ABC transmembrane type-1" evidence="9">
    <location>
        <begin position="25"/>
        <end position="300"/>
    </location>
</feature>
<accession>A0A399J6F7</accession>
<evidence type="ECO:0000313" key="10">
    <source>
        <dbReference type="EMBL" id="RII41045.1"/>
    </source>
</evidence>
<dbReference type="InterPro" id="IPR003439">
    <property type="entry name" value="ABC_transporter-like_ATP-bd"/>
</dbReference>
<dbReference type="InterPro" id="IPR036640">
    <property type="entry name" value="ABC1_TM_sf"/>
</dbReference>
<dbReference type="InterPro" id="IPR027417">
    <property type="entry name" value="P-loop_NTPase"/>
</dbReference>
<evidence type="ECO:0000256" key="5">
    <source>
        <dbReference type="ARBA" id="ARBA00022989"/>
    </source>
</evidence>
<dbReference type="PROSITE" id="PS50929">
    <property type="entry name" value="ABC_TM1F"/>
    <property type="match status" value="1"/>
</dbReference>
<dbReference type="GO" id="GO:0140359">
    <property type="term" value="F:ABC-type transporter activity"/>
    <property type="evidence" value="ECO:0007669"/>
    <property type="project" value="InterPro"/>
</dbReference>
<evidence type="ECO:0000256" key="1">
    <source>
        <dbReference type="ARBA" id="ARBA00004651"/>
    </source>
</evidence>
<dbReference type="InterPro" id="IPR011527">
    <property type="entry name" value="ABC1_TM_dom"/>
</dbReference>
<dbReference type="Proteomes" id="UP000265419">
    <property type="component" value="Unassembled WGS sequence"/>
</dbReference>
<dbReference type="SUPFAM" id="SSF52540">
    <property type="entry name" value="P-loop containing nucleoside triphosphate hydrolases"/>
    <property type="match status" value="1"/>
</dbReference>
<dbReference type="Gene3D" id="3.40.50.300">
    <property type="entry name" value="P-loop containing nucleotide triphosphate hydrolases"/>
    <property type="match status" value="1"/>
</dbReference>
<dbReference type="GO" id="GO:0034040">
    <property type="term" value="F:ATPase-coupled lipid transmembrane transporter activity"/>
    <property type="evidence" value="ECO:0007669"/>
    <property type="project" value="TreeGrafter"/>
</dbReference>
<comment type="subcellular location">
    <subcellularLocation>
        <location evidence="1">Cell membrane</location>
        <topology evidence="1">Multi-pass membrane protein</topology>
    </subcellularLocation>
</comment>
<evidence type="ECO:0000259" key="9">
    <source>
        <dbReference type="PROSITE" id="PS50929"/>
    </source>
</evidence>
<dbReference type="PANTHER" id="PTHR24221">
    <property type="entry name" value="ATP-BINDING CASSETTE SUB-FAMILY B"/>
    <property type="match status" value="1"/>
</dbReference>
<dbReference type="Gene3D" id="1.20.1560.10">
    <property type="entry name" value="ABC transporter type 1, transmembrane domain"/>
    <property type="match status" value="1"/>
</dbReference>
<dbReference type="InterPro" id="IPR039421">
    <property type="entry name" value="Type_1_exporter"/>
</dbReference>
<dbReference type="PANTHER" id="PTHR24221:SF261">
    <property type="entry name" value="GLUTATHIONE_L-CYSTEINE TRANSPORT SYSTEM ATP-BINDING_PERMEASE PROTEIN CYDD"/>
    <property type="match status" value="1"/>
</dbReference>
<keyword evidence="11" id="KW-1185">Reference proteome</keyword>
<name>A0A399J6F7_9MICC</name>
<evidence type="ECO:0000256" key="7">
    <source>
        <dbReference type="SAM" id="Phobius"/>
    </source>
</evidence>
<dbReference type="GO" id="GO:0016887">
    <property type="term" value="F:ATP hydrolysis activity"/>
    <property type="evidence" value="ECO:0007669"/>
    <property type="project" value="InterPro"/>
</dbReference>
<dbReference type="AlphaFoldDB" id="A0A399J6F7"/>
<dbReference type="GO" id="GO:0005886">
    <property type="term" value="C:plasma membrane"/>
    <property type="evidence" value="ECO:0007669"/>
    <property type="project" value="UniProtKB-SubCell"/>
</dbReference>
<dbReference type="EMBL" id="QQXK01000039">
    <property type="protein sequence ID" value="RII41045.1"/>
    <property type="molecule type" value="Genomic_DNA"/>
</dbReference>
<dbReference type="InterPro" id="IPR017871">
    <property type="entry name" value="ABC_transporter-like_CS"/>
</dbReference>
<keyword evidence="6 7" id="KW-0472">Membrane</keyword>
<dbReference type="InterPro" id="IPR003593">
    <property type="entry name" value="AAA+_ATPase"/>
</dbReference>
<keyword evidence="2 7" id="KW-0812">Transmembrane</keyword>
<keyword evidence="3" id="KW-0547">Nucleotide-binding</keyword>
<feature type="transmembrane region" description="Helical" evidence="7">
    <location>
        <begin position="131"/>
        <end position="151"/>
    </location>
</feature>
<keyword evidence="4 10" id="KW-0067">ATP-binding</keyword>
<sequence length="573" mass="59509">MMIVKELTRAAARRPREVVAAVAPALLVNALYVGQAVALAHALAAAARGRLQEALFSLGAVALMTLVRVGVALVQASAASQLGARVRLDVRAAGLRGVLRPEALRDPARRPGALRATLSDGVDGVDAYVSAYYPALLTLAIATPAVLLGLAWVSWPAALVVAVGVALALLAPKAWSRLMARRSQEQWESYEGLAAELSEALRGMQTLRALGRVPWSRRRIHARSERLRQQTERAMRASLAETALTDLAIQGALAAAAACAVVEALAPGSVASQTYLILMLSGEAFRPVRELSKQWHAGYLGLGAVAGLRDIGAFEAGETRQTQGATAAARETPVTSAGAVAGVAPAADPATEAPGEGLRVSAVRFAYEEGRPVLDGVNLRAERGGLTAIVGASGAGKSTLFDVVLGFVEPGHGSVRLDGAPLRARDVALVSQHPVLFEGTVRDNLDPAGTGHADAALEEACRAAGVWEDVLARGGLEASVAESGRDLSGGQLQRLAVARALLTGRPVLLLDEPTSALDEATAASVLSTLRRVAEHRVVLVSTHRPGELPLDTRVLALSEGRLAPAPAPSEENA</sequence>
<evidence type="ECO:0000256" key="6">
    <source>
        <dbReference type="ARBA" id="ARBA00023136"/>
    </source>
</evidence>
<evidence type="ECO:0000256" key="4">
    <source>
        <dbReference type="ARBA" id="ARBA00022840"/>
    </source>
</evidence>
<evidence type="ECO:0000256" key="3">
    <source>
        <dbReference type="ARBA" id="ARBA00022741"/>
    </source>
</evidence>
<dbReference type="PROSITE" id="PS00211">
    <property type="entry name" value="ABC_TRANSPORTER_1"/>
    <property type="match status" value="1"/>
</dbReference>
<feature type="transmembrane region" description="Helical" evidence="7">
    <location>
        <begin position="56"/>
        <end position="78"/>
    </location>
</feature>
<protein>
    <submittedName>
        <fullName evidence="10">ATP-binding cassette domain-containing protein</fullName>
    </submittedName>
</protein>
<dbReference type="CDD" id="cd03228">
    <property type="entry name" value="ABCC_MRP_Like"/>
    <property type="match status" value="1"/>
</dbReference>
<dbReference type="Pfam" id="PF00664">
    <property type="entry name" value="ABC_membrane"/>
    <property type="match status" value="1"/>
</dbReference>
<dbReference type="GO" id="GO:0005524">
    <property type="term" value="F:ATP binding"/>
    <property type="evidence" value="ECO:0007669"/>
    <property type="project" value="UniProtKB-KW"/>
</dbReference>
<comment type="caution">
    <text evidence="10">The sequence shown here is derived from an EMBL/GenBank/DDBJ whole genome shotgun (WGS) entry which is preliminary data.</text>
</comment>
<feature type="domain" description="ABC transporter" evidence="8">
    <location>
        <begin position="358"/>
        <end position="573"/>
    </location>
</feature>
<reference evidence="10 11" key="1">
    <citation type="submission" date="2018-07" db="EMBL/GenBank/DDBJ databases">
        <title>Arthrobacter sp. nov., isolated from raw cow's milk with high bacterial count.</title>
        <authorList>
            <person name="Hahne J."/>
            <person name="Isele D."/>
            <person name="Lipski A."/>
        </authorList>
    </citation>
    <scope>NUCLEOTIDE SEQUENCE [LARGE SCALE GENOMIC DNA]</scope>
    <source>
        <strain evidence="10 11">JZ R-35</strain>
    </source>
</reference>
<dbReference type="SUPFAM" id="SSF90123">
    <property type="entry name" value="ABC transporter transmembrane region"/>
    <property type="match status" value="1"/>
</dbReference>
<evidence type="ECO:0000313" key="11">
    <source>
        <dbReference type="Proteomes" id="UP000265419"/>
    </source>
</evidence>
<dbReference type="RefSeq" id="WP_119425874.1">
    <property type="nucleotide sequence ID" value="NZ_QQXK01000039.1"/>
</dbReference>
<evidence type="ECO:0000259" key="8">
    <source>
        <dbReference type="PROSITE" id="PS50893"/>
    </source>
</evidence>
<dbReference type="PROSITE" id="PS50893">
    <property type="entry name" value="ABC_TRANSPORTER_2"/>
    <property type="match status" value="1"/>
</dbReference>
<dbReference type="Pfam" id="PF00005">
    <property type="entry name" value="ABC_tran"/>
    <property type="match status" value="1"/>
</dbReference>
<keyword evidence="5 7" id="KW-1133">Transmembrane helix</keyword>